<feature type="domain" description="Calponin-homology (CH)" evidence="4">
    <location>
        <begin position="167"/>
        <end position="297"/>
    </location>
</feature>
<gene>
    <name evidence="5" type="ORF">M408DRAFT_13787</name>
</gene>
<evidence type="ECO:0000259" key="4">
    <source>
        <dbReference type="PROSITE" id="PS50021"/>
    </source>
</evidence>
<keyword evidence="1" id="KW-0677">Repeat</keyword>
<dbReference type="InterPro" id="IPR039959">
    <property type="entry name" value="Fimbrin/Plastin"/>
</dbReference>
<dbReference type="Gene3D" id="1.10.418.10">
    <property type="entry name" value="Calponin-like domain"/>
    <property type="match status" value="1"/>
</dbReference>
<dbReference type="SMART" id="SM00033">
    <property type="entry name" value="CH"/>
    <property type="match status" value="1"/>
</dbReference>
<dbReference type="GO" id="GO:0005737">
    <property type="term" value="C:cytoplasm"/>
    <property type="evidence" value="ECO:0007669"/>
    <property type="project" value="TreeGrafter"/>
</dbReference>
<evidence type="ECO:0000313" key="6">
    <source>
        <dbReference type="Proteomes" id="UP000054097"/>
    </source>
</evidence>
<organism evidence="5 6">
    <name type="scientific">Serendipita vermifera MAFF 305830</name>
    <dbReference type="NCBI Taxonomy" id="933852"/>
    <lineage>
        <taxon>Eukaryota</taxon>
        <taxon>Fungi</taxon>
        <taxon>Dikarya</taxon>
        <taxon>Basidiomycota</taxon>
        <taxon>Agaricomycotina</taxon>
        <taxon>Agaricomycetes</taxon>
        <taxon>Sebacinales</taxon>
        <taxon>Serendipitaceae</taxon>
        <taxon>Serendipita</taxon>
    </lineage>
</organism>
<feature type="region of interest" description="Disordered" evidence="3">
    <location>
        <begin position="424"/>
        <end position="500"/>
    </location>
</feature>
<accession>A0A0C3BBJ9</accession>
<evidence type="ECO:0000256" key="2">
    <source>
        <dbReference type="ARBA" id="ARBA00023203"/>
    </source>
</evidence>
<proteinExistence type="predicted"/>
<keyword evidence="6" id="KW-1185">Reference proteome</keyword>
<dbReference type="AlphaFoldDB" id="A0A0C3BBJ9"/>
<dbReference type="PROSITE" id="PS50021">
    <property type="entry name" value="CH"/>
    <property type="match status" value="1"/>
</dbReference>
<dbReference type="Proteomes" id="UP000054097">
    <property type="component" value="Unassembled WGS sequence"/>
</dbReference>
<dbReference type="EMBL" id="KN824277">
    <property type="protein sequence ID" value="KIM34190.1"/>
    <property type="molecule type" value="Genomic_DNA"/>
</dbReference>
<dbReference type="STRING" id="933852.A0A0C3BBJ9"/>
<dbReference type="HOGENOM" id="CLU_527969_0_0_1"/>
<dbReference type="GO" id="GO:0005884">
    <property type="term" value="C:actin filament"/>
    <property type="evidence" value="ECO:0007669"/>
    <property type="project" value="TreeGrafter"/>
</dbReference>
<evidence type="ECO:0000256" key="3">
    <source>
        <dbReference type="SAM" id="MobiDB-lite"/>
    </source>
</evidence>
<protein>
    <recommendedName>
        <fullName evidence="4">Calponin-homology (CH) domain-containing protein</fullName>
    </recommendedName>
</protein>
<sequence length="528" mass="57701">MSHYRPTLLRRDSVSNRWTDQVKDSAPSSSGRPGTITLPTATTSRHASDPATQTKALGIKFPDLAKEDLTDLINQFHAIPSSKAGWITQSTALNASQKFENYTYNRARETMKKVHADATNAVDLEDWVEFAVLMRSGRPPTMTPGKRSGTSQMRGSGADTSHTIDDQGERVEYTEYINSALASDPDVSARLPIPTDTMQIFDECRDGIIICKLVEHFYPGTIDTVMGVRRRRGTTFINLPSGKDPLNKFQMAENNNIAILCAQEIGANVVNINAQDLMQGREHLVLALIGQIIRLGKSDKPRPPSRRATMPAQSRSTTPIQGRPTTPSHPRRSSTIPVRPVQPTPIRLRARSASLSMSVDEHDDEITRVASPLSANRPEPSTHKERHNHSELRSKLRERGTFKLFEDLKGGMIILEALDKVSPTTATGSVPVALQTRSRPSTPSTRRTEPVPKAKRPPSPPALRRADSVSKAKRPSSPPVVKEAPVPAPAPAIAKGSPPMPKGGLGLGIDEGIIAQRRALLFSITSRA</sequence>
<dbReference type="Pfam" id="PF00307">
    <property type="entry name" value="CH"/>
    <property type="match status" value="1"/>
</dbReference>
<dbReference type="GO" id="GO:0032432">
    <property type="term" value="C:actin filament bundle"/>
    <property type="evidence" value="ECO:0007669"/>
    <property type="project" value="TreeGrafter"/>
</dbReference>
<dbReference type="GO" id="GO:0051015">
    <property type="term" value="F:actin filament binding"/>
    <property type="evidence" value="ECO:0007669"/>
    <property type="project" value="InterPro"/>
</dbReference>
<reference evidence="6" key="2">
    <citation type="submission" date="2015-01" db="EMBL/GenBank/DDBJ databases">
        <title>Evolutionary Origins and Diversification of the Mycorrhizal Mutualists.</title>
        <authorList>
            <consortium name="DOE Joint Genome Institute"/>
            <consortium name="Mycorrhizal Genomics Consortium"/>
            <person name="Kohler A."/>
            <person name="Kuo A."/>
            <person name="Nagy L.G."/>
            <person name="Floudas D."/>
            <person name="Copeland A."/>
            <person name="Barry K.W."/>
            <person name="Cichocki N."/>
            <person name="Veneault-Fourrey C."/>
            <person name="LaButti K."/>
            <person name="Lindquist E.A."/>
            <person name="Lipzen A."/>
            <person name="Lundell T."/>
            <person name="Morin E."/>
            <person name="Murat C."/>
            <person name="Riley R."/>
            <person name="Ohm R."/>
            <person name="Sun H."/>
            <person name="Tunlid A."/>
            <person name="Henrissat B."/>
            <person name="Grigoriev I.V."/>
            <person name="Hibbett D.S."/>
            <person name="Martin F."/>
        </authorList>
    </citation>
    <scope>NUCLEOTIDE SEQUENCE [LARGE SCALE GENOMIC DNA]</scope>
    <source>
        <strain evidence="6">MAFF 305830</strain>
    </source>
</reference>
<feature type="compositionally biased region" description="Basic and acidic residues" evidence="3">
    <location>
        <begin position="380"/>
        <end position="395"/>
    </location>
</feature>
<dbReference type="GO" id="GO:0051639">
    <property type="term" value="P:actin filament network formation"/>
    <property type="evidence" value="ECO:0007669"/>
    <property type="project" value="TreeGrafter"/>
</dbReference>
<dbReference type="PANTHER" id="PTHR19961">
    <property type="entry name" value="FIMBRIN/PLASTIN"/>
    <property type="match status" value="1"/>
</dbReference>
<feature type="compositionally biased region" description="Polar residues" evidence="3">
    <location>
        <begin position="26"/>
        <end position="52"/>
    </location>
</feature>
<reference evidence="5 6" key="1">
    <citation type="submission" date="2014-04" db="EMBL/GenBank/DDBJ databases">
        <authorList>
            <consortium name="DOE Joint Genome Institute"/>
            <person name="Kuo A."/>
            <person name="Zuccaro A."/>
            <person name="Kohler A."/>
            <person name="Nagy L.G."/>
            <person name="Floudas D."/>
            <person name="Copeland A."/>
            <person name="Barry K.W."/>
            <person name="Cichocki N."/>
            <person name="Veneault-Fourrey C."/>
            <person name="LaButti K."/>
            <person name="Lindquist E.A."/>
            <person name="Lipzen A."/>
            <person name="Lundell T."/>
            <person name="Morin E."/>
            <person name="Murat C."/>
            <person name="Sun H."/>
            <person name="Tunlid A."/>
            <person name="Henrissat B."/>
            <person name="Grigoriev I.V."/>
            <person name="Hibbett D.S."/>
            <person name="Martin F."/>
            <person name="Nordberg H.P."/>
            <person name="Cantor M.N."/>
            <person name="Hua S.X."/>
        </authorList>
    </citation>
    <scope>NUCLEOTIDE SEQUENCE [LARGE SCALE GENOMIC DNA]</scope>
    <source>
        <strain evidence="5 6">MAFF 305830</strain>
    </source>
</reference>
<keyword evidence="2" id="KW-0009">Actin-binding</keyword>
<feature type="compositionally biased region" description="Polar residues" evidence="3">
    <location>
        <begin position="311"/>
        <end position="336"/>
    </location>
</feature>
<feature type="region of interest" description="Disordered" evidence="3">
    <location>
        <begin position="296"/>
        <end position="347"/>
    </location>
</feature>
<dbReference type="SUPFAM" id="SSF47576">
    <property type="entry name" value="Calponin-homology domain, CH-domain"/>
    <property type="match status" value="1"/>
</dbReference>
<dbReference type="PANTHER" id="PTHR19961:SF18">
    <property type="entry name" value="FI19014P1"/>
    <property type="match status" value="1"/>
</dbReference>
<evidence type="ECO:0000256" key="1">
    <source>
        <dbReference type="ARBA" id="ARBA00022737"/>
    </source>
</evidence>
<feature type="compositionally biased region" description="Polar residues" evidence="3">
    <location>
        <begin position="148"/>
        <end position="161"/>
    </location>
</feature>
<feature type="compositionally biased region" description="Low complexity" evidence="3">
    <location>
        <begin position="436"/>
        <end position="445"/>
    </location>
</feature>
<evidence type="ECO:0000313" key="5">
    <source>
        <dbReference type="EMBL" id="KIM34190.1"/>
    </source>
</evidence>
<feature type="region of interest" description="Disordered" evidence="3">
    <location>
        <begin position="19"/>
        <end position="52"/>
    </location>
</feature>
<name>A0A0C3BBJ9_SERVB</name>
<feature type="region of interest" description="Disordered" evidence="3">
    <location>
        <begin position="138"/>
        <end position="164"/>
    </location>
</feature>
<feature type="region of interest" description="Disordered" evidence="3">
    <location>
        <begin position="369"/>
        <end position="395"/>
    </location>
</feature>
<dbReference type="InterPro" id="IPR001715">
    <property type="entry name" value="CH_dom"/>
</dbReference>
<dbReference type="OrthoDB" id="3259909at2759"/>
<dbReference type="GO" id="GO:0051017">
    <property type="term" value="P:actin filament bundle assembly"/>
    <property type="evidence" value="ECO:0007669"/>
    <property type="project" value="InterPro"/>
</dbReference>
<feature type="compositionally biased region" description="Low complexity" evidence="3">
    <location>
        <begin position="479"/>
        <end position="495"/>
    </location>
</feature>
<dbReference type="InterPro" id="IPR036872">
    <property type="entry name" value="CH_dom_sf"/>
</dbReference>